<reference evidence="2" key="1">
    <citation type="journal article" date="2021" name="New Phytol.">
        <title>Evolutionary innovations through gain and loss of genes in the ectomycorrhizal Boletales.</title>
        <authorList>
            <person name="Wu G."/>
            <person name="Miyauchi S."/>
            <person name="Morin E."/>
            <person name="Kuo A."/>
            <person name="Drula E."/>
            <person name="Varga T."/>
            <person name="Kohler A."/>
            <person name="Feng B."/>
            <person name="Cao Y."/>
            <person name="Lipzen A."/>
            <person name="Daum C."/>
            <person name="Hundley H."/>
            <person name="Pangilinan J."/>
            <person name="Johnson J."/>
            <person name="Barry K."/>
            <person name="LaButti K."/>
            <person name="Ng V."/>
            <person name="Ahrendt S."/>
            <person name="Min B."/>
            <person name="Choi I.G."/>
            <person name="Park H."/>
            <person name="Plett J.M."/>
            <person name="Magnuson J."/>
            <person name="Spatafora J.W."/>
            <person name="Nagy L.G."/>
            <person name="Henrissat B."/>
            <person name="Grigoriev I.V."/>
            <person name="Yang Z.L."/>
            <person name="Xu J."/>
            <person name="Martin F.M."/>
        </authorList>
    </citation>
    <scope>NUCLEOTIDE SEQUENCE</scope>
    <source>
        <strain evidence="2">KKN 215</strain>
    </source>
</reference>
<protein>
    <submittedName>
        <fullName evidence="2">Uncharacterized protein</fullName>
    </submittedName>
</protein>
<gene>
    <name evidence="2" type="ORF">BXZ70DRAFT_1006415</name>
</gene>
<accession>A0A8K0XRP3</accession>
<feature type="compositionally biased region" description="Polar residues" evidence="1">
    <location>
        <begin position="41"/>
        <end position="53"/>
    </location>
</feature>
<evidence type="ECO:0000256" key="1">
    <source>
        <dbReference type="SAM" id="MobiDB-lite"/>
    </source>
</evidence>
<feature type="compositionally biased region" description="Polar residues" evidence="1">
    <location>
        <begin position="82"/>
        <end position="95"/>
    </location>
</feature>
<organism evidence="2 3">
    <name type="scientific">Cristinia sonorae</name>
    <dbReference type="NCBI Taxonomy" id="1940300"/>
    <lineage>
        <taxon>Eukaryota</taxon>
        <taxon>Fungi</taxon>
        <taxon>Dikarya</taxon>
        <taxon>Basidiomycota</taxon>
        <taxon>Agaricomycotina</taxon>
        <taxon>Agaricomycetes</taxon>
        <taxon>Agaricomycetidae</taxon>
        <taxon>Agaricales</taxon>
        <taxon>Pleurotineae</taxon>
        <taxon>Stephanosporaceae</taxon>
        <taxon>Cristinia</taxon>
    </lineage>
</organism>
<dbReference type="Proteomes" id="UP000813824">
    <property type="component" value="Unassembled WGS sequence"/>
</dbReference>
<evidence type="ECO:0000313" key="2">
    <source>
        <dbReference type="EMBL" id="KAH8102497.1"/>
    </source>
</evidence>
<sequence>MSVYLLRRSLQIQQRCVPLLRTSIHRLYSLQTEPAEPTNAPAETSTSHDQSATESKHQYIPPRLYSAPTVKPFSRRKRQKAGANSSQIENSTQNELKPKKIVKREPVASVESHLAALNAAGVIPSLEDLERFRSKQPPAADSPKYPKAYSELVDNLCRSFSKEQLKSFVGTYAPNSPMSRFGRRKMDYAESIVEHWGWPSLKEVERNRRDRTEVSQQTFPVSSAELFLILGRDGSDLLELSREFNVHIALQQQPMALRVEGVRNSLRGITERIHSLKRDILTKTVCLPNNTSIPDNLMQRISRTVDAYVQNIPNSPSRIHVASLGNANMERTERLLIRAAHQIHLSSIAPQLSYTPATPDITSSFTHRYALYPHYPERSRPLDLHSARTFRLRKVAGGLALPRNDYIRHADGPGSSHGTIITHSGSPIDLRQLFLDKPLLKEGNRTVKASFGHMLFNDIDSKNGSLLSPLSRYQNYSTIQDWIVQNSVRTSFLPSLPHSLTHSLPSEQRVLHRLCYSSVPPNAQDFQIPTVHNMTFEITLSGSSSAAGCEKNTLPSAPRVHRGIQRQVDVMQPDRSMDIRFTVTDLVAIGQEKWPSALRAYAEDLLNFVGGRQNAAQPDPPVLLKYEGVEYILQDMLSVRHSTEAPPLEQESSGASAQVITESILDLENGQKFAQCEVIYDNALRDGWIHFLHVCDKLSSSSYGIKSPLGLAIPSA</sequence>
<dbReference type="AlphaFoldDB" id="A0A8K0XRP3"/>
<keyword evidence="3" id="KW-1185">Reference proteome</keyword>
<proteinExistence type="predicted"/>
<dbReference type="EMBL" id="JAEVFJ010000009">
    <property type="protein sequence ID" value="KAH8102497.1"/>
    <property type="molecule type" value="Genomic_DNA"/>
</dbReference>
<dbReference type="OrthoDB" id="3362817at2759"/>
<comment type="caution">
    <text evidence="2">The sequence shown here is derived from an EMBL/GenBank/DDBJ whole genome shotgun (WGS) entry which is preliminary data.</text>
</comment>
<name>A0A8K0XRP3_9AGAR</name>
<evidence type="ECO:0000313" key="3">
    <source>
        <dbReference type="Proteomes" id="UP000813824"/>
    </source>
</evidence>
<feature type="region of interest" description="Disordered" evidence="1">
    <location>
        <begin position="32"/>
        <end position="98"/>
    </location>
</feature>